<keyword evidence="7" id="KW-1185">Reference proteome</keyword>
<dbReference type="AlphaFoldDB" id="A0A158G2M4"/>
<reference evidence="6" key="1">
    <citation type="submission" date="2016-01" db="EMBL/GenBank/DDBJ databases">
        <authorList>
            <person name="Peeters C."/>
        </authorList>
    </citation>
    <scope>NUCLEOTIDE SEQUENCE [LARGE SCALE GENOMIC DNA]</scope>
    <source>
        <strain evidence="6">LMG 22934</strain>
    </source>
</reference>
<dbReference type="RefSeq" id="WP_087666541.1">
    <property type="nucleotide sequence ID" value="NZ_FCNW02000004.1"/>
</dbReference>
<protein>
    <submittedName>
        <fullName evidence="6">Rieske (2Fe-2S) domain-containing protein</fullName>
    </submittedName>
</protein>
<dbReference type="PANTHER" id="PTHR40261:SF1">
    <property type="entry name" value="RIESKE DOMAIN-CONTAINING PROTEIN"/>
    <property type="match status" value="1"/>
</dbReference>
<dbReference type="GO" id="GO:0051537">
    <property type="term" value="F:2 iron, 2 sulfur cluster binding"/>
    <property type="evidence" value="ECO:0007669"/>
    <property type="project" value="UniProtKB-KW"/>
</dbReference>
<organism evidence="6 7">
    <name type="scientific">Caballeronia humi</name>
    <dbReference type="NCBI Taxonomy" id="326474"/>
    <lineage>
        <taxon>Bacteria</taxon>
        <taxon>Pseudomonadati</taxon>
        <taxon>Pseudomonadota</taxon>
        <taxon>Betaproteobacteria</taxon>
        <taxon>Burkholderiales</taxon>
        <taxon>Burkholderiaceae</taxon>
        <taxon>Caballeronia</taxon>
    </lineage>
</organism>
<sequence>MNDSTGDNALCALDDVPDGGGIEAASAVLVLRRGDDAWAYRNVCPHFSIPLNYEPNTFWAYGGELVMCAHHSAMFRFEDGVCIDGPCLGARLTPVPIRMEDRKIFINDGGEKHEEGRTCSH</sequence>
<keyword evidence="3" id="KW-0408">Iron</keyword>
<accession>A0A158G2M4</accession>
<dbReference type="OrthoDB" id="9794779at2"/>
<proteinExistence type="predicted"/>
<keyword evidence="2" id="KW-0479">Metal-binding</keyword>
<dbReference type="SUPFAM" id="SSF50022">
    <property type="entry name" value="ISP domain"/>
    <property type="match status" value="1"/>
</dbReference>
<dbReference type="Proteomes" id="UP000054977">
    <property type="component" value="Unassembled WGS sequence"/>
</dbReference>
<name>A0A158G2M4_9BURK</name>
<evidence type="ECO:0000313" key="7">
    <source>
        <dbReference type="Proteomes" id="UP000054977"/>
    </source>
</evidence>
<dbReference type="EMBL" id="FCNW02000004">
    <property type="protein sequence ID" value="SAL26101.1"/>
    <property type="molecule type" value="Genomic_DNA"/>
</dbReference>
<dbReference type="Pfam" id="PF00355">
    <property type="entry name" value="Rieske"/>
    <property type="match status" value="1"/>
</dbReference>
<evidence type="ECO:0000313" key="6">
    <source>
        <dbReference type="EMBL" id="SAL26101.1"/>
    </source>
</evidence>
<dbReference type="InterPro" id="IPR036922">
    <property type="entry name" value="Rieske_2Fe-2S_sf"/>
</dbReference>
<keyword evidence="1" id="KW-0001">2Fe-2S</keyword>
<dbReference type="PROSITE" id="PS51296">
    <property type="entry name" value="RIESKE"/>
    <property type="match status" value="1"/>
</dbReference>
<evidence type="ECO:0000256" key="4">
    <source>
        <dbReference type="ARBA" id="ARBA00023014"/>
    </source>
</evidence>
<dbReference type="PANTHER" id="PTHR40261">
    <property type="match status" value="1"/>
</dbReference>
<dbReference type="GO" id="GO:0046872">
    <property type="term" value="F:metal ion binding"/>
    <property type="evidence" value="ECO:0007669"/>
    <property type="project" value="UniProtKB-KW"/>
</dbReference>
<gene>
    <name evidence="6" type="ORF">AWB65_01515</name>
</gene>
<feature type="domain" description="Rieske" evidence="5">
    <location>
        <begin position="8"/>
        <end position="106"/>
    </location>
</feature>
<evidence type="ECO:0000256" key="2">
    <source>
        <dbReference type="ARBA" id="ARBA00022723"/>
    </source>
</evidence>
<keyword evidence="4" id="KW-0411">Iron-sulfur</keyword>
<evidence type="ECO:0000256" key="1">
    <source>
        <dbReference type="ARBA" id="ARBA00022714"/>
    </source>
</evidence>
<dbReference type="InterPro" id="IPR017941">
    <property type="entry name" value="Rieske_2Fe-2S"/>
</dbReference>
<dbReference type="STRING" id="326474.AWB65_01515"/>
<evidence type="ECO:0000256" key="3">
    <source>
        <dbReference type="ARBA" id="ARBA00023004"/>
    </source>
</evidence>
<dbReference type="CDD" id="cd03467">
    <property type="entry name" value="Rieske"/>
    <property type="match status" value="1"/>
</dbReference>
<comment type="caution">
    <text evidence="6">The sequence shown here is derived from an EMBL/GenBank/DDBJ whole genome shotgun (WGS) entry which is preliminary data.</text>
</comment>
<dbReference type="Gene3D" id="2.102.10.10">
    <property type="entry name" value="Rieske [2Fe-2S] iron-sulphur domain"/>
    <property type="match status" value="1"/>
</dbReference>
<evidence type="ECO:0000259" key="5">
    <source>
        <dbReference type="PROSITE" id="PS51296"/>
    </source>
</evidence>